<proteinExistence type="predicted"/>
<dbReference type="Proteomes" id="UP001501147">
    <property type="component" value="Unassembled WGS sequence"/>
</dbReference>
<evidence type="ECO:0008006" key="4">
    <source>
        <dbReference type="Google" id="ProtNLM"/>
    </source>
</evidence>
<protein>
    <recommendedName>
        <fullName evidence="4">Small secreted protein</fullName>
    </recommendedName>
</protein>
<dbReference type="RefSeq" id="WP_345614365.1">
    <property type="nucleotide sequence ID" value="NZ_BAABJV010000008.1"/>
</dbReference>
<evidence type="ECO:0000313" key="3">
    <source>
        <dbReference type="Proteomes" id="UP001501147"/>
    </source>
</evidence>
<keyword evidence="3" id="KW-1185">Reference proteome</keyword>
<name>A0ABP9AJM3_9ACTN</name>
<dbReference type="EMBL" id="BAABJV010000008">
    <property type="protein sequence ID" value="GAA4782139.1"/>
    <property type="molecule type" value="Genomic_DNA"/>
</dbReference>
<reference evidence="3" key="1">
    <citation type="journal article" date="2019" name="Int. J. Syst. Evol. Microbiol.">
        <title>The Global Catalogue of Microorganisms (GCM) 10K type strain sequencing project: providing services to taxonomists for standard genome sequencing and annotation.</title>
        <authorList>
            <consortium name="The Broad Institute Genomics Platform"/>
            <consortium name="The Broad Institute Genome Sequencing Center for Infectious Disease"/>
            <person name="Wu L."/>
            <person name="Ma J."/>
        </authorList>
    </citation>
    <scope>NUCLEOTIDE SEQUENCE [LARGE SCALE GENOMIC DNA]</scope>
    <source>
        <strain evidence="3">JCM 18324</strain>
    </source>
</reference>
<dbReference type="PROSITE" id="PS51257">
    <property type="entry name" value="PROKAR_LIPOPROTEIN"/>
    <property type="match status" value="1"/>
</dbReference>
<evidence type="ECO:0000256" key="1">
    <source>
        <dbReference type="SAM" id="MobiDB-lite"/>
    </source>
</evidence>
<feature type="region of interest" description="Disordered" evidence="1">
    <location>
        <begin position="166"/>
        <end position="194"/>
    </location>
</feature>
<gene>
    <name evidence="2" type="ORF">GCM10023329_34860</name>
</gene>
<accession>A0ABP9AJM3</accession>
<sequence>MNKKLAAALSGTAVLVLVLSGCGDDSEEKVNDWAKKVCDAAEPQIQKRADAQQAIISTAADGEPADIQAADSKAFADIAAADNALAKAVRDAGVPPVENGEQLQNDAVKELEATAAEYLKLKDQIDGLNPDDQQKFADGLQGVADGLKKIETMDQEALNKLQSGELGAAMAKQPGCQRADASSPASGSSASPAA</sequence>
<comment type="caution">
    <text evidence="2">The sequence shown here is derived from an EMBL/GenBank/DDBJ whole genome shotgun (WGS) entry which is preliminary data.</text>
</comment>
<organism evidence="2 3">
    <name type="scientific">Streptomyces sanyensis</name>
    <dbReference type="NCBI Taxonomy" id="568869"/>
    <lineage>
        <taxon>Bacteria</taxon>
        <taxon>Bacillati</taxon>
        <taxon>Actinomycetota</taxon>
        <taxon>Actinomycetes</taxon>
        <taxon>Kitasatosporales</taxon>
        <taxon>Streptomycetaceae</taxon>
        <taxon>Streptomyces</taxon>
    </lineage>
</organism>
<feature type="compositionally biased region" description="Low complexity" evidence="1">
    <location>
        <begin position="179"/>
        <end position="194"/>
    </location>
</feature>
<evidence type="ECO:0000313" key="2">
    <source>
        <dbReference type="EMBL" id="GAA4782139.1"/>
    </source>
</evidence>